<reference evidence="7" key="1">
    <citation type="submission" date="2020-04" db="EMBL/GenBank/DDBJ databases">
        <title>Characterization of the complete mitochondrial genome of Cystobasidium sp.</title>
        <authorList>
            <person name="Liu Q."/>
            <person name="Wang X."/>
        </authorList>
    </citation>
    <scope>NUCLEOTIDE SEQUENCE</scope>
</reference>
<dbReference type="GO" id="GO:0006412">
    <property type="term" value="P:translation"/>
    <property type="evidence" value="ECO:0007669"/>
    <property type="project" value="InterPro"/>
</dbReference>
<sequence length="202" mass="23193">MTKANLGLLTQRIQSYFSSFKTFVGEPKYTLNRSKVIVHIPYFQPKQEMTVDQWNKHCETLGLALSHLCKGARVEIRLVQLQYPYLDSCILGQYLAFNAGKYNFLRMKKKLFKKATTAKANTKNSYLPYSLMGLKMELAGRLTTQRSIPRKTVLNAHKGSFRIDQSGTNVKNEESLNLSHYTSKNKVAAYTMKVWLSHKKNS</sequence>
<dbReference type="GO" id="GO:1990904">
    <property type="term" value="C:ribonucleoprotein complex"/>
    <property type="evidence" value="ECO:0007669"/>
    <property type="project" value="UniProtKB-KW"/>
</dbReference>
<evidence type="ECO:0000256" key="5">
    <source>
        <dbReference type="ARBA" id="ARBA00023274"/>
    </source>
</evidence>
<dbReference type="GO" id="GO:0005840">
    <property type="term" value="C:ribosome"/>
    <property type="evidence" value="ECO:0007669"/>
    <property type="project" value="UniProtKB-KW"/>
</dbReference>
<organism evidence="7">
    <name type="scientific">Cystobasidium sp</name>
    <dbReference type="NCBI Taxonomy" id="1925428"/>
    <lineage>
        <taxon>Eukaryota</taxon>
        <taxon>Fungi</taxon>
        <taxon>Dikarya</taxon>
        <taxon>Basidiomycota</taxon>
        <taxon>Pucciniomycotina</taxon>
        <taxon>Cystobasidiomycetes</taxon>
        <taxon>Cystobasidiales</taxon>
        <taxon>Cystobasidiaceae</taxon>
        <taxon>Cystobasidium</taxon>
    </lineage>
</organism>
<gene>
    <name evidence="7" type="primary">rps3</name>
</gene>
<geneLocation type="mitochondrion" evidence="7"/>
<evidence type="ECO:0000313" key="7">
    <source>
        <dbReference type="EMBL" id="QJS52015.1"/>
    </source>
</evidence>
<dbReference type="GO" id="GO:0005739">
    <property type="term" value="C:mitochondrion"/>
    <property type="evidence" value="ECO:0007669"/>
    <property type="project" value="UniProtKB-SubCell"/>
</dbReference>
<protein>
    <recommendedName>
        <fullName evidence="6">Small ribosomal subunit protein uS3m</fullName>
    </recommendedName>
</protein>
<comment type="similarity">
    <text evidence="2">Belongs to the universal ribosomal protein uS3 family.</text>
</comment>
<dbReference type="GO" id="GO:0003735">
    <property type="term" value="F:structural constituent of ribosome"/>
    <property type="evidence" value="ECO:0007669"/>
    <property type="project" value="InterPro"/>
</dbReference>
<evidence type="ECO:0000256" key="3">
    <source>
        <dbReference type="ARBA" id="ARBA00022980"/>
    </source>
</evidence>
<dbReference type="EMBL" id="MT366950">
    <property type="protein sequence ID" value="QJS52015.1"/>
    <property type="molecule type" value="Genomic_DNA"/>
</dbReference>
<dbReference type="Pfam" id="PF05316">
    <property type="entry name" value="VAR1"/>
    <property type="match status" value="1"/>
</dbReference>
<dbReference type="InterPro" id="IPR007980">
    <property type="entry name" value="Ribosomal_uS3m_fun"/>
</dbReference>
<name>A0A6M4SRM8_9BASI</name>
<comment type="subcellular location">
    <subcellularLocation>
        <location evidence="1">Mitochondrion</location>
    </subcellularLocation>
</comment>
<evidence type="ECO:0000256" key="4">
    <source>
        <dbReference type="ARBA" id="ARBA00023128"/>
    </source>
</evidence>
<proteinExistence type="inferred from homology"/>
<keyword evidence="3 7" id="KW-0689">Ribosomal protein</keyword>
<evidence type="ECO:0000256" key="6">
    <source>
        <dbReference type="ARBA" id="ARBA00035157"/>
    </source>
</evidence>
<evidence type="ECO:0000256" key="1">
    <source>
        <dbReference type="ARBA" id="ARBA00004173"/>
    </source>
</evidence>
<keyword evidence="5" id="KW-0687">Ribonucleoprotein</keyword>
<keyword evidence="4 7" id="KW-0496">Mitochondrion</keyword>
<dbReference type="AlphaFoldDB" id="A0A6M4SRM8"/>
<evidence type="ECO:0000256" key="2">
    <source>
        <dbReference type="ARBA" id="ARBA00010761"/>
    </source>
</evidence>
<accession>A0A6M4SRM8</accession>